<protein>
    <submittedName>
        <fullName evidence="2">Uncharacterized protein</fullName>
    </submittedName>
</protein>
<gene>
    <name evidence="2" type="ORF">JOB18_039001</name>
</gene>
<feature type="non-terminal residue" evidence="2">
    <location>
        <position position="80"/>
    </location>
</feature>
<name>A0AAV6PKJ9_SOLSE</name>
<keyword evidence="3" id="KW-1185">Reference proteome</keyword>
<feature type="region of interest" description="Disordered" evidence="1">
    <location>
        <begin position="1"/>
        <end position="26"/>
    </location>
</feature>
<sequence>AGVIDASKTPSRPEAKRARDDGSGRTWESLTLDTEHFTHLPDVTGQGTKIMSRPAPYNGSNCVMGWQFTGPFDSSNALYS</sequence>
<evidence type="ECO:0000256" key="1">
    <source>
        <dbReference type="SAM" id="MobiDB-lite"/>
    </source>
</evidence>
<dbReference type="EMBL" id="JAGKHQ010000392">
    <property type="protein sequence ID" value="KAG7468867.1"/>
    <property type="molecule type" value="Genomic_DNA"/>
</dbReference>
<evidence type="ECO:0000313" key="2">
    <source>
        <dbReference type="EMBL" id="KAG7468867.1"/>
    </source>
</evidence>
<evidence type="ECO:0000313" key="3">
    <source>
        <dbReference type="Proteomes" id="UP000693946"/>
    </source>
</evidence>
<dbReference type="Proteomes" id="UP000693946">
    <property type="component" value="Unassembled WGS sequence"/>
</dbReference>
<accession>A0AAV6PKJ9</accession>
<dbReference type="AlphaFoldDB" id="A0AAV6PKJ9"/>
<comment type="caution">
    <text evidence="2">The sequence shown here is derived from an EMBL/GenBank/DDBJ whole genome shotgun (WGS) entry which is preliminary data.</text>
</comment>
<feature type="compositionally biased region" description="Basic and acidic residues" evidence="1">
    <location>
        <begin position="11"/>
        <end position="23"/>
    </location>
</feature>
<organism evidence="2 3">
    <name type="scientific">Solea senegalensis</name>
    <name type="common">Senegalese sole</name>
    <dbReference type="NCBI Taxonomy" id="28829"/>
    <lineage>
        <taxon>Eukaryota</taxon>
        <taxon>Metazoa</taxon>
        <taxon>Chordata</taxon>
        <taxon>Craniata</taxon>
        <taxon>Vertebrata</taxon>
        <taxon>Euteleostomi</taxon>
        <taxon>Actinopterygii</taxon>
        <taxon>Neopterygii</taxon>
        <taxon>Teleostei</taxon>
        <taxon>Neoteleostei</taxon>
        <taxon>Acanthomorphata</taxon>
        <taxon>Carangaria</taxon>
        <taxon>Pleuronectiformes</taxon>
        <taxon>Pleuronectoidei</taxon>
        <taxon>Soleidae</taxon>
        <taxon>Solea</taxon>
    </lineage>
</organism>
<proteinExistence type="predicted"/>
<feature type="non-terminal residue" evidence="2">
    <location>
        <position position="1"/>
    </location>
</feature>
<reference evidence="2 3" key="1">
    <citation type="journal article" date="2021" name="Sci. Rep.">
        <title>Chromosome anchoring in Senegalese sole (Solea senegalensis) reveals sex-associated markers and genome rearrangements in flatfish.</title>
        <authorList>
            <person name="Guerrero-Cozar I."/>
            <person name="Gomez-Garrido J."/>
            <person name="Berbel C."/>
            <person name="Martinez-Blanch J.F."/>
            <person name="Alioto T."/>
            <person name="Claros M.G."/>
            <person name="Gagnaire P.A."/>
            <person name="Manchado M."/>
        </authorList>
    </citation>
    <scope>NUCLEOTIDE SEQUENCE [LARGE SCALE GENOMIC DNA]</scope>
    <source>
        <strain evidence="2">Sse05_10M</strain>
    </source>
</reference>